<keyword evidence="15" id="KW-0539">Nucleus</keyword>
<keyword evidence="11" id="KW-0221">Differentiation</keyword>
<reference evidence="18" key="2">
    <citation type="submission" date="2025-09" db="UniProtKB">
        <authorList>
            <consortium name="Ensembl"/>
        </authorList>
    </citation>
    <scope>IDENTIFICATION</scope>
</reference>
<feature type="compositionally biased region" description="Polar residues" evidence="17">
    <location>
        <begin position="185"/>
        <end position="205"/>
    </location>
</feature>
<evidence type="ECO:0000256" key="13">
    <source>
        <dbReference type="ARBA" id="ARBA00023136"/>
    </source>
</evidence>
<organism evidence="18 19">
    <name type="scientific">Cyprinus carpio</name>
    <name type="common">Common carp</name>
    <dbReference type="NCBI Taxonomy" id="7962"/>
    <lineage>
        <taxon>Eukaryota</taxon>
        <taxon>Metazoa</taxon>
        <taxon>Chordata</taxon>
        <taxon>Craniata</taxon>
        <taxon>Vertebrata</taxon>
        <taxon>Euteleostomi</taxon>
        <taxon>Actinopterygii</taxon>
        <taxon>Neopterygii</taxon>
        <taxon>Teleostei</taxon>
        <taxon>Ostariophysi</taxon>
        <taxon>Cypriniformes</taxon>
        <taxon>Cyprinidae</taxon>
        <taxon>Cyprininae</taxon>
        <taxon>Cyprinus</taxon>
    </lineage>
</organism>
<protein>
    <recommendedName>
        <fullName evidence="7">Neugrin</fullName>
    </recommendedName>
    <alternativeName>
        <fullName evidence="16">Neurite outgrowth-associated protein</fullName>
    </alternativeName>
</protein>
<dbReference type="Pfam" id="PF06413">
    <property type="entry name" value="Neugrin"/>
    <property type="match status" value="1"/>
</dbReference>
<feature type="region of interest" description="Disordered" evidence="17">
    <location>
        <begin position="181"/>
        <end position="205"/>
    </location>
</feature>
<evidence type="ECO:0000256" key="9">
    <source>
        <dbReference type="ARBA" id="ARBA00022525"/>
    </source>
</evidence>
<dbReference type="Ensembl" id="ENSCCRT00010130275.1">
    <property type="protein sequence ID" value="ENSCCRP00010117251.1"/>
    <property type="gene ID" value="ENSCCRG00010051369.1"/>
</dbReference>
<keyword evidence="14" id="KW-0325">Glycoprotein</keyword>
<evidence type="ECO:0000256" key="6">
    <source>
        <dbReference type="ARBA" id="ARBA00011308"/>
    </source>
</evidence>
<evidence type="ECO:0000256" key="16">
    <source>
        <dbReference type="ARBA" id="ARBA00029657"/>
    </source>
</evidence>
<keyword evidence="13" id="KW-0472">Membrane</keyword>
<evidence type="ECO:0000256" key="1">
    <source>
        <dbReference type="ARBA" id="ARBA00003783"/>
    </source>
</evidence>
<evidence type="ECO:0000256" key="2">
    <source>
        <dbReference type="ARBA" id="ARBA00004123"/>
    </source>
</evidence>
<reference evidence="18" key="1">
    <citation type="submission" date="2025-08" db="UniProtKB">
        <authorList>
            <consortium name="Ensembl"/>
        </authorList>
    </citation>
    <scope>IDENTIFICATION</scope>
</reference>
<name>A0A8C1RLW3_CYPCA</name>
<keyword evidence="9" id="KW-0964">Secreted</keyword>
<keyword evidence="12" id="KW-0496">Mitochondrion</keyword>
<comment type="function">
    <text evidence="1">Plays an essential role in mitochondrial ribosome biogenesis. As a component of a functional protein-RNA module, consisting of RCC1L, NGRN, RPUSD3, RPUSD4, TRUB2, FASTKD2 and 16S mitochondrial ribosomal RNA (16S mt-rRNA), controls 16S mt-rRNA abundance and is required for intra-mitochondrial translation of core subunits of the oxidative phosphorylation system.</text>
</comment>
<dbReference type="GO" id="GO:0030154">
    <property type="term" value="P:cell differentiation"/>
    <property type="evidence" value="ECO:0007669"/>
    <property type="project" value="UniProtKB-KW"/>
</dbReference>
<evidence type="ECO:0000256" key="10">
    <source>
        <dbReference type="ARBA" id="ARBA00022729"/>
    </source>
</evidence>
<dbReference type="PANTHER" id="PTHR13475">
    <property type="entry name" value="NEUGRIN"/>
    <property type="match status" value="1"/>
</dbReference>
<evidence type="ECO:0000256" key="12">
    <source>
        <dbReference type="ARBA" id="ARBA00023128"/>
    </source>
</evidence>
<comment type="subunit">
    <text evidence="6">Forms a regulatory protein-RNA complex, consisting of RCC1L, NGRN, RPUSD3, RPUSD4, TRUB2, FASTKD2 and 16S mt-rRNA. Interacts with 16S mt-rRNA; this interaction is direct.</text>
</comment>
<evidence type="ECO:0000256" key="4">
    <source>
        <dbReference type="ARBA" id="ARBA00004613"/>
    </source>
</evidence>
<dbReference type="GO" id="GO:0031966">
    <property type="term" value="C:mitochondrial membrane"/>
    <property type="evidence" value="ECO:0007669"/>
    <property type="project" value="UniProtKB-SubCell"/>
</dbReference>
<evidence type="ECO:0000256" key="17">
    <source>
        <dbReference type="SAM" id="MobiDB-lite"/>
    </source>
</evidence>
<dbReference type="PANTHER" id="PTHR13475:SF4">
    <property type="entry name" value="NEUGRIN"/>
    <property type="match status" value="1"/>
</dbReference>
<accession>A0A8C1RLW3</accession>
<keyword evidence="19" id="KW-1185">Reference proteome</keyword>
<dbReference type="GO" id="GO:0005634">
    <property type="term" value="C:nucleus"/>
    <property type="evidence" value="ECO:0007669"/>
    <property type="project" value="UniProtKB-SubCell"/>
</dbReference>
<evidence type="ECO:0000313" key="18">
    <source>
        <dbReference type="Ensembl" id="ENSCCRP00010117251.1"/>
    </source>
</evidence>
<dbReference type="InterPro" id="IPR010487">
    <property type="entry name" value="NGRN/Rrg9"/>
</dbReference>
<keyword evidence="8" id="KW-0217">Developmental protein</keyword>
<evidence type="ECO:0000256" key="11">
    <source>
        <dbReference type="ARBA" id="ARBA00022782"/>
    </source>
</evidence>
<comment type="similarity">
    <text evidence="5">Belongs to the neugrin family.</text>
</comment>
<dbReference type="AlphaFoldDB" id="A0A8C1RLW3"/>
<sequence>MTGAHAWLTICFRCNVTVKEEQRDIMGTPWRMAHMLATKLASLPGPAACQVCRHASRDAYGWMSQRYPDSHPKQRQQEDIFEDDHDMDAVEAKMNSIISEERRRRKTAKFHIIKKKMNNPGAPERQLSRDAIQQIRYLKQESPEEWTLERLAEGFSVSPDVISRVLRSKFTPSADRKLKQDSKVLASSGQQSLRDGKTEQSVLPSGNTGALTALSTGALAVREADTGLVPSSGYIVPSQLSAEQKVTPALHVQPDSEAEVDIRDDTVELEEEWDGVILTEEELEHIAQTLKEKPCSVEQKGREFFDSEGNFLYRI</sequence>
<keyword evidence="10" id="KW-0732">Signal</keyword>
<evidence type="ECO:0000313" key="19">
    <source>
        <dbReference type="Proteomes" id="UP000694427"/>
    </source>
</evidence>
<evidence type="ECO:0000256" key="14">
    <source>
        <dbReference type="ARBA" id="ARBA00023180"/>
    </source>
</evidence>
<evidence type="ECO:0000256" key="3">
    <source>
        <dbReference type="ARBA" id="ARBA00004325"/>
    </source>
</evidence>
<proteinExistence type="inferred from homology"/>
<evidence type="ECO:0000256" key="8">
    <source>
        <dbReference type="ARBA" id="ARBA00022473"/>
    </source>
</evidence>
<evidence type="ECO:0000256" key="7">
    <source>
        <dbReference type="ARBA" id="ARBA00016593"/>
    </source>
</evidence>
<dbReference type="GO" id="GO:0005576">
    <property type="term" value="C:extracellular region"/>
    <property type="evidence" value="ECO:0007669"/>
    <property type="project" value="UniProtKB-SubCell"/>
</dbReference>
<evidence type="ECO:0000256" key="15">
    <source>
        <dbReference type="ARBA" id="ARBA00023242"/>
    </source>
</evidence>
<dbReference type="Proteomes" id="UP000694427">
    <property type="component" value="Unplaced"/>
</dbReference>
<comment type="subcellular location">
    <subcellularLocation>
        <location evidence="3">Mitochondrion membrane</location>
    </subcellularLocation>
    <subcellularLocation>
        <location evidence="2">Nucleus</location>
    </subcellularLocation>
    <subcellularLocation>
        <location evidence="4">Secreted</location>
    </subcellularLocation>
</comment>
<evidence type="ECO:0000256" key="5">
    <source>
        <dbReference type="ARBA" id="ARBA00008082"/>
    </source>
</evidence>